<organism evidence="1 2">
    <name type="scientific">Cupriavidus necator</name>
    <name type="common">Alcaligenes eutrophus</name>
    <name type="synonym">Ralstonia eutropha</name>
    <dbReference type="NCBI Taxonomy" id="106590"/>
    <lineage>
        <taxon>Bacteria</taxon>
        <taxon>Pseudomonadati</taxon>
        <taxon>Pseudomonadota</taxon>
        <taxon>Betaproteobacteria</taxon>
        <taxon>Burkholderiales</taxon>
        <taxon>Burkholderiaceae</taxon>
        <taxon>Cupriavidus</taxon>
    </lineage>
</organism>
<accession>A0A1U9V1S0</accession>
<dbReference type="InterPro" id="IPR005186">
    <property type="entry name" value="FlaG"/>
</dbReference>
<dbReference type="Proteomes" id="UP000189627">
    <property type="component" value="Chromosome 2"/>
</dbReference>
<gene>
    <name evidence="1" type="ORF">BJN34_34115</name>
</gene>
<reference evidence="2" key="1">
    <citation type="submission" date="2017-02" db="EMBL/GenBank/DDBJ databases">
        <title>Complete genome sequence of Cupriavidus necator strain NH9, a 3-chlorobenzoate degrader.</title>
        <authorList>
            <person name="Moriuchi R."/>
            <person name="Dohra H."/>
            <person name="Ogawa N."/>
        </authorList>
    </citation>
    <scope>NUCLEOTIDE SEQUENCE [LARGE SCALE GENOMIC DNA]</scope>
    <source>
        <strain evidence="2">NH9</strain>
    </source>
</reference>
<dbReference type="PANTHER" id="PTHR37166:SF1">
    <property type="entry name" value="PROTEIN FLAG"/>
    <property type="match status" value="1"/>
</dbReference>
<dbReference type="PANTHER" id="PTHR37166">
    <property type="entry name" value="PROTEIN FLAG"/>
    <property type="match status" value="1"/>
</dbReference>
<protein>
    <recommendedName>
        <fullName evidence="3">Flagellar protein FlaG</fullName>
    </recommendedName>
</protein>
<sequence length="121" mass="13073">MADLKPISSVVFTTAPTAQPAVVAVPVAAADAAPPVAPEKRFTRPESRSDALETARKYLSEVLRNTSYSVEFEIDDVSHRVITKIVDKTSGEVIRQIPTEQAAKLADAMQQLQGLFLNHAA</sequence>
<dbReference type="OrthoDB" id="8565152at2"/>
<evidence type="ECO:0008006" key="3">
    <source>
        <dbReference type="Google" id="ProtNLM"/>
    </source>
</evidence>
<evidence type="ECO:0000313" key="2">
    <source>
        <dbReference type="Proteomes" id="UP000189627"/>
    </source>
</evidence>
<dbReference type="EMBL" id="CP017758">
    <property type="protein sequence ID" value="AQV98918.1"/>
    <property type="molecule type" value="Genomic_DNA"/>
</dbReference>
<evidence type="ECO:0000313" key="1">
    <source>
        <dbReference type="EMBL" id="AQV98918.1"/>
    </source>
</evidence>
<dbReference type="AlphaFoldDB" id="A0A1U9V1S0"/>
<dbReference type="RefSeq" id="WP_078201131.1">
    <property type="nucleotide sequence ID" value="NZ_CP017758.1"/>
</dbReference>
<name>A0A1U9V1S0_CUPNE</name>
<dbReference type="KEGG" id="cuh:BJN34_34115"/>
<proteinExistence type="predicted"/>
<dbReference type="SUPFAM" id="SSF160214">
    <property type="entry name" value="FlaG-like"/>
    <property type="match status" value="1"/>
</dbReference>
<dbReference type="Gene3D" id="3.30.160.170">
    <property type="entry name" value="FlaG-like"/>
    <property type="match status" value="1"/>
</dbReference>
<dbReference type="InterPro" id="IPR035924">
    <property type="entry name" value="FlaG-like_sf"/>
</dbReference>
<dbReference type="Pfam" id="PF03646">
    <property type="entry name" value="FlaG"/>
    <property type="match status" value="1"/>
</dbReference>